<evidence type="ECO:0000313" key="4">
    <source>
        <dbReference type="Proteomes" id="UP000016566"/>
    </source>
</evidence>
<protein>
    <recommendedName>
        <fullName evidence="2">Acyltransferase 3 domain-containing protein</fullName>
    </recommendedName>
</protein>
<evidence type="ECO:0000313" key="3">
    <source>
        <dbReference type="EMBL" id="GAD55057.1"/>
    </source>
</evidence>
<dbReference type="RefSeq" id="WP_021693165.1">
    <property type="nucleotide sequence ID" value="NZ_BATB01000009.1"/>
</dbReference>
<feature type="transmembrane region" description="Helical" evidence="1">
    <location>
        <begin position="251"/>
        <end position="270"/>
    </location>
</feature>
<proteinExistence type="predicted"/>
<feature type="transmembrane region" description="Helical" evidence="1">
    <location>
        <begin position="97"/>
        <end position="116"/>
    </location>
</feature>
<feature type="transmembrane region" description="Helical" evidence="1">
    <location>
        <begin position="20"/>
        <end position="37"/>
    </location>
</feature>
<dbReference type="eggNOG" id="COG1835">
    <property type="taxonomic scope" value="Bacteria"/>
</dbReference>
<feature type="transmembrane region" description="Helical" evidence="1">
    <location>
        <begin position="149"/>
        <end position="168"/>
    </location>
</feature>
<dbReference type="OrthoDB" id="9807022at2"/>
<evidence type="ECO:0000256" key="1">
    <source>
        <dbReference type="SAM" id="Phobius"/>
    </source>
</evidence>
<dbReference type="Pfam" id="PF01757">
    <property type="entry name" value="Acyl_transf_3"/>
    <property type="match status" value="1"/>
</dbReference>
<accession>U2Z1U6</accession>
<keyword evidence="1" id="KW-0812">Transmembrane</keyword>
<dbReference type="Proteomes" id="UP000016566">
    <property type="component" value="Unassembled WGS sequence"/>
</dbReference>
<comment type="caution">
    <text evidence="3">The sequence shown here is derived from an EMBL/GenBank/DDBJ whole genome shotgun (WGS) entry which is preliminary data.</text>
</comment>
<dbReference type="EMBL" id="BATB01000009">
    <property type="protein sequence ID" value="GAD55057.1"/>
    <property type="molecule type" value="Genomic_DNA"/>
</dbReference>
<dbReference type="GO" id="GO:0016747">
    <property type="term" value="F:acyltransferase activity, transferring groups other than amino-acyl groups"/>
    <property type="evidence" value="ECO:0007669"/>
    <property type="project" value="InterPro"/>
</dbReference>
<feature type="domain" description="Acyltransferase 3" evidence="2">
    <location>
        <begin position="15"/>
        <end position="332"/>
    </location>
</feature>
<feature type="transmembrane region" description="Helical" evidence="1">
    <location>
        <begin position="57"/>
        <end position="76"/>
    </location>
</feature>
<keyword evidence="1" id="KW-1133">Transmembrane helix</keyword>
<evidence type="ECO:0000259" key="2">
    <source>
        <dbReference type="Pfam" id="PF01757"/>
    </source>
</evidence>
<feature type="transmembrane region" description="Helical" evidence="1">
    <location>
        <begin position="282"/>
        <end position="303"/>
    </location>
</feature>
<organism evidence="3 4">
    <name type="scientific">Limimaricola cinnabarinus LL-001</name>
    <dbReference type="NCBI Taxonomy" id="1337093"/>
    <lineage>
        <taxon>Bacteria</taxon>
        <taxon>Pseudomonadati</taxon>
        <taxon>Pseudomonadota</taxon>
        <taxon>Alphaproteobacteria</taxon>
        <taxon>Rhodobacterales</taxon>
        <taxon>Paracoccaceae</taxon>
        <taxon>Limimaricola</taxon>
    </lineage>
</organism>
<name>U2Z1U6_9RHOB</name>
<sequence length="350" mass="38398">MTAPSTLAFSRVETDVLKGLAILGMFVHHLFALPGLIRPPAEYLPLLPGVPLEYMLGRYGKVVVAIFLMISGYGLARAALAGAPGGLRRVLARLLQFAGVFWFYFAVLVPIGALFFSDRLFEGTPRYALDPYRLVTNALMLRHDYNYEWWFTEAYALVLLASPVLLALARRMVWAVPVSLGLFGLGAVMDMLRLDPEPLSLSAGLIWQFPFVMGALIARHGDRVALTAPRAAGTAVLLGAMTLVVEAMAPFAMTPALILSAPLSAVLWIWAARHMGRLTRPFAALGALSLPLWLIHSFFAYYFLQAFIYAPRLSLLVLANLLACSVATAWGLEWLRRAMLRGVAVARRPA</sequence>
<dbReference type="STRING" id="1337093.MBELCI_1109"/>
<dbReference type="AlphaFoldDB" id="U2Z1U6"/>
<reference evidence="3" key="1">
    <citation type="journal article" date="2013" name="Genome Announc.">
        <title>Draft Genome Sequence of Loktanella cinnabarina LL-001T, Isolated from Deep-Sea Floor Sediment.</title>
        <authorList>
            <person name="Nishi S."/>
            <person name="Tsubouchi T."/>
            <person name="Takaki Y."/>
            <person name="Koyanagi R."/>
            <person name="Satoh N."/>
            <person name="Maruyama T."/>
            <person name="Hatada Y."/>
        </authorList>
    </citation>
    <scope>NUCLEOTIDE SEQUENCE [LARGE SCALE GENOMIC DNA]</scope>
    <source>
        <strain evidence="3">LL-001</strain>
    </source>
</reference>
<feature type="transmembrane region" description="Helical" evidence="1">
    <location>
        <begin position="173"/>
        <end position="192"/>
    </location>
</feature>
<dbReference type="InterPro" id="IPR002656">
    <property type="entry name" value="Acyl_transf_3_dom"/>
</dbReference>
<keyword evidence="4" id="KW-1185">Reference proteome</keyword>
<keyword evidence="1" id="KW-0472">Membrane</keyword>
<feature type="transmembrane region" description="Helical" evidence="1">
    <location>
        <begin position="309"/>
        <end position="332"/>
    </location>
</feature>
<gene>
    <name evidence="3" type="ORF">MBELCI_1109</name>
</gene>